<dbReference type="Proteomes" id="UP000186391">
    <property type="component" value="Unassembled WGS sequence"/>
</dbReference>
<feature type="compositionally biased region" description="Polar residues" evidence="1">
    <location>
        <begin position="32"/>
        <end position="43"/>
    </location>
</feature>
<accession>A0A1U7GYU5</accession>
<evidence type="ECO:0000313" key="4">
    <source>
        <dbReference type="Proteomes" id="UP000186391"/>
    </source>
</evidence>
<gene>
    <name evidence="3" type="ORF">NIES592_13495</name>
</gene>
<sequence>MVNRPPNPAPKPSATNTTKKRIVKKAKKIVKTSQLPTENSQQGGRPVLRRKVKTKKTSSGLASKLAIAILLGSACLVVAFAWVSIELMINPDKVTWLNKLLPTWVKSLTHDENPQTLPQIQSALEQQGTIAGDILPLESGEIETFLLPVFKQAHNCRSDCREIVELRVYQRSQNLELKSKAEKYYTLATQLSITGLEESFVVSPSVDATSENQGSNFVLPVREIGRLEGETSSSGIWLYAQGKHQQESQAIAYGYIFHYNPKRTNLQLMLSWTSPSGQLPKWQQVTGGGAKELVVDQTVGLEPQLNIYQVKPSNFVLNPIQLEQISLQTPALNDAAYQDALLIAKSGLWTPAWEWLQFIQKQRRDKMPAAAQAQIDMIRLHSQLTKTQADTTWASPSQQVLADLIDGRWGKALQVFEASPQNAQEIATLLKADRGRLWNRVETALQVNPKRSEVQAWGALIIAVQQGQERANTFLQGQTQITKESLAYIQTLLAQVISEQ</sequence>
<feature type="compositionally biased region" description="Pro residues" evidence="1">
    <location>
        <begin position="1"/>
        <end position="11"/>
    </location>
</feature>
<organism evidence="3 4">
    <name type="scientific">Fischerella major NIES-592</name>
    <dbReference type="NCBI Taxonomy" id="210994"/>
    <lineage>
        <taxon>Bacteria</taxon>
        <taxon>Bacillati</taxon>
        <taxon>Cyanobacteriota</taxon>
        <taxon>Cyanophyceae</taxon>
        <taxon>Nostocales</taxon>
        <taxon>Hapalosiphonaceae</taxon>
        <taxon>Fischerella</taxon>
    </lineage>
</organism>
<evidence type="ECO:0000256" key="2">
    <source>
        <dbReference type="SAM" id="Phobius"/>
    </source>
</evidence>
<keyword evidence="2" id="KW-0472">Membrane</keyword>
<dbReference type="AlphaFoldDB" id="A0A1U7GYU5"/>
<evidence type="ECO:0000256" key="1">
    <source>
        <dbReference type="SAM" id="MobiDB-lite"/>
    </source>
</evidence>
<feature type="region of interest" description="Disordered" evidence="1">
    <location>
        <begin position="1"/>
        <end position="53"/>
    </location>
</feature>
<feature type="transmembrane region" description="Helical" evidence="2">
    <location>
        <begin position="65"/>
        <end position="85"/>
    </location>
</feature>
<dbReference type="RefSeq" id="WP_073556005.1">
    <property type="nucleotide sequence ID" value="NZ_MRCA01000006.1"/>
</dbReference>
<keyword evidence="4" id="KW-1185">Reference proteome</keyword>
<reference evidence="3 4" key="1">
    <citation type="submission" date="2016-11" db="EMBL/GenBank/DDBJ databases">
        <title>Draft Genome Sequences of Nine Cyanobacterial Strains from Diverse Habitats.</title>
        <authorList>
            <person name="Zhu T."/>
            <person name="Hou S."/>
            <person name="Lu X."/>
            <person name="Hess W.R."/>
        </authorList>
    </citation>
    <scope>NUCLEOTIDE SEQUENCE [LARGE SCALE GENOMIC DNA]</scope>
    <source>
        <strain evidence="3 4">NIES-592</strain>
    </source>
</reference>
<comment type="caution">
    <text evidence="3">The sequence shown here is derived from an EMBL/GenBank/DDBJ whole genome shotgun (WGS) entry which is preliminary data.</text>
</comment>
<proteinExistence type="predicted"/>
<dbReference type="EMBL" id="MRCA01000006">
    <property type="protein sequence ID" value="OKH13626.1"/>
    <property type="molecule type" value="Genomic_DNA"/>
</dbReference>
<evidence type="ECO:0000313" key="3">
    <source>
        <dbReference type="EMBL" id="OKH13626.1"/>
    </source>
</evidence>
<feature type="compositionally biased region" description="Basic residues" evidence="1">
    <location>
        <begin position="18"/>
        <end position="30"/>
    </location>
</feature>
<protein>
    <submittedName>
        <fullName evidence="3">Uncharacterized protein</fullName>
    </submittedName>
</protein>
<keyword evidence="2" id="KW-0812">Transmembrane</keyword>
<keyword evidence="2" id="KW-1133">Transmembrane helix</keyword>
<dbReference type="OrthoDB" id="473580at2"/>
<name>A0A1U7GYU5_9CYAN</name>